<name>A0A132BD87_MOLSC</name>
<evidence type="ECO:0000256" key="1">
    <source>
        <dbReference type="SAM" id="MobiDB-lite"/>
    </source>
</evidence>
<protein>
    <submittedName>
        <fullName evidence="2">Uncharacterized protein</fullName>
    </submittedName>
</protein>
<feature type="region of interest" description="Disordered" evidence="1">
    <location>
        <begin position="135"/>
        <end position="171"/>
    </location>
</feature>
<reference evidence="2 3" key="1">
    <citation type="submission" date="2015-10" db="EMBL/GenBank/DDBJ databases">
        <title>Full genome of DAOMC 229536 Phialocephala scopiformis, a fungal endophyte of spruce producing the potent anti-insectan compound rugulosin.</title>
        <authorList>
            <consortium name="DOE Joint Genome Institute"/>
            <person name="Walker A.K."/>
            <person name="Frasz S.L."/>
            <person name="Seifert K.A."/>
            <person name="Miller J.D."/>
            <person name="Mondo S.J."/>
            <person name="Labutti K."/>
            <person name="Lipzen A."/>
            <person name="Dockter R."/>
            <person name="Kennedy M."/>
            <person name="Grigoriev I.V."/>
            <person name="Spatafora J.W."/>
        </authorList>
    </citation>
    <scope>NUCLEOTIDE SEQUENCE [LARGE SCALE GENOMIC DNA]</scope>
    <source>
        <strain evidence="2 3">CBS 120377</strain>
    </source>
</reference>
<dbReference type="Proteomes" id="UP000070700">
    <property type="component" value="Unassembled WGS sequence"/>
</dbReference>
<dbReference type="KEGG" id="psco:LY89DRAFT_258589"/>
<dbReference type="OrthoDB" id="3919855at2759"/>
<feature type="compositionally biased region" description="Acidic residues" evidence="1">
    <location>
        <begin position="144"/>
        <end position="163"/>
    </location>
</feature>
<gene>
    <name evidence="2" type="ORF">LY89DRAFT_258589</name>
</gene>
<dbReference type="AlphaFoldDB" id="A0A132BD87"/>
<keyword evidence="3" id="KW-1185">Reference proteome</keyword>
<dbReference type="InParanoid" id="A0A132BD87"/>
<dbReference type="EMBL" id="KQ947429">
    <property type="protein sequence ID" value="KUJ10348.1"/>
    <property type="molecule type" value="Genomic_DNA"/>
</dbReference>
<sequence>MEAFMKKGQNWKEDVQFMFAKPGQLNPRAAEEEQDGMSPKQVIASIAGDRKKAIDFWRALGFRRIANSEWFATAFDALHVVHQLAAEDDFDPREGVQLDVDDDQKALGALPSIEETPVTPPTSLREINLTLKDLGDHEPLSALSDEESDDDGDDDDFDEDDPFPWDPNRVTSEAKAYFQSRGIFDH</sequence>
<organism evidence="2 3">
    <name type="scientific">Mollisia scopiformis</name>
    <name type="common">Conifer needle endophyte fungus</name>
    <name type="synonym">Phialocephala scopiformis</name>
    <dbReference type="NCBI Taxonomy" id="149040"/>
    <lineage>
        <taxon>Eukaryota</taxon>
        <taxon>Fungi</taxon>
        <taxon>Dikarya</taxon>
        <taxon>Ascomycota</taxon>
        <taxon>Pezizomycotina</taxon>
        <taxon>Leotiomycetes</taxon>
        <taxon>Helotiales</taxon>
        <taxon>Mollisiaceae</taxon>
        <taxon>Mollisia</taxon>
    </lineage>
</organism>
<dbReference type="RefSeq" id="XP_018064703.1">
    <property type="nucleotide sequence ID" value="XM_018206255.1"/>
</dbReference>
<dbReference type="GeneID" id="28815981"/>
<proteinExistence type="predicted"/>
<evidence type="ECO:0000313" key="2">
    <source>
        <dbReference type="EMBL" id="KUJ10348.1"/>
    </source>
</evidence>
<accession>A0A132BD87</accession>
<evidence type="ECO:0000313" key="3">
    <source>
        <dbReference type="Proteomes" id="UP000070700"/>
    </source>
</evidence>